<evidence type="ECO:0000256" key="4">
    <source>
        <dbReference type="ARBA" id="ARBA00022771"/>
    </source>
</evidence>
<feature type="transmembrane region" description="Helical" evidence="11">
    <location>
        <begin position="205"/>
        <end position="230"/>
    </location>
</feature>
<dbReference type="PROSITE" id="PS50089">
    <property type="entry name" value="ZF_RING_2"/>
    <property type="match status" value="1"/>
</dbReference>
<evidence type="ECO:0000313" key="13">
    <source>
        <dbReference type="EMBL" id="KAF6028505.1"/>
    </source>
</evidence>
<comment type="subcellular location">
    <subcellularLocation>
        <location evidence="1">Membrane</location>
        <topology evidence="1">Multi-pass membrane protein</topology>
    </subcellularLocation>
</comment>
<dbReference type="PROSITE" id="PS00518">
    <property type="entry name" value="ZF_RING_1"/>
    <property type="match status" value="1"/>
</dbReference>
<evidence type="ECO:0000313" key="14">
    <source>
        <dbReference type="Proteomes" id="UP000593567"/>
    </source>
</evidence>
<comment type="caution">
    <text evidence="13">The sequence shown here is derived from an EMBL/GenBank/DDBJ whole genome shotgun (WGS) entry which is preliminary data.</text>
</comment>
<gene>
    <name evidence="13" type="ORF">EB796_013201</name>
</gene>
<dbReference type="EMBL" id="VXIV02001945">
    <property type="protein sequence ID" value="KAF6028505.1"/>
    <property type="molecule type" value="Genomic_DNA"/>
</dbReference>
<evidence type="ECO:0000256" key="2">
    <source>
        <dbReference type="ARBA" id="ARBA00022692"/>
    </source>
</evidence>
<evidence type="ECO:0000259" key="12">
    <source>
        <dbReference type="PROSITE" id="PS50089"/>
    </source>
</evidence>
<dbReference type="GO" id="GO:0008270">
    <property type="term" value="F:zinc ion binding"/>
    <property type="evidence" value="ECO:0007669"/>
    <property type="project" value="UniProtKB-KW"/>
</dbReference>
<dbReference type="GO" id="GO:0061630">
    <property type="term" value="F:ubiquitin protein ligase activity"/>
    <property type="evidence" value="ECO:0007669"/>
    <property type="project" value="InterPro"/>
</dbReference>
<sequence length="388" mass="44285">MANFHNRSGGSSAQPLDTMLDTINIHLNNPHGQTQHQPVQIDIEQPERIDPSRVVTAQSYREGEVTLTIEPETSSSASTDQSHGHTHAESSDPQPLAILMPYIAKFGIFVLILLLKLLYSHRYGLLIIICTVGTWFHTNNTLTTQITLRGHSRHKLFVSKLCWIIFFLGCNLFGIYYFLDKDDLLVNRLVLKTRGLEKGVDIWTLLWILIINDYAVKYSTIIIKSLLTLVPKRFISYQLKGSLYSSLERVTMLYRSLLPIVPWYYFLFSSDGPWFSAVLFVLYIVAKFLDLYKQLKPLKTSLLRLFTNSGSYGRKPTTSELEDSEGICPVCHEDYSDPLILGCNHVFCEECVLIWFDKETSCPMCRTKIITEDNSFRDGSSCGGVHFF</sequence>
<evidence type="ECO:0000256" key="7">
    <source>
        <dbReference type="ARBA" id="ARBA00022989"/>
    </source>
</evidence>
<feature type="compositionally biased region" description="Polar residues" evidence="10">
    <location>
        <begin position="71"/>
        <end position="81"/>
    </location>
</feature>
<protein>
    <submittedName>
        <fullName evidence="13">RNFT2</fullName>
    </submittedName>
</protein>
<name>A0A7J7JRC9_BUGNE</name>
<dbReference type="OrthoDB" id="9049620at2759"/>
<dbReference type="GO" id="GO:0016020">
    <property type="term" value="C:membrane"/>
    <property type="evidence" value="ECO:0007669"/>
    <property type="project" value="UniProtKB-SubCell"/>
</dbReference>
<keyword evidence="5" id="KW-0833">Ubl conjugation pathway</keyword>
<dbReference type="Gene3D" id="3.30.40.10">
    <property type="entry name" value="Zinc/RING finger domain, C3HC4 (zinc finger)"/>
    <property type="match status" value="1"/>
</dbReference>
<evidence type="ECO:0000256" key="8">
    <source>
        <dbReference type="ARBA" id="ARBA00023136"/>
    </source>
</evidence>
<dbReference type="InterPro" id="IPR013083">
    <property type="entry name" value="Znf_RING/FYVE/PHD"/>
</dbReference>
<dbReference type="Proteomes" id="UP000593567">
    <property type="component" value="Unassembled WGS sequence"/>
</dbReference>
<dbReference type="InterPro" id="IPR017907">
    <property type="entry name" value="Znf_RING_CS"/>
</dbReference>
<dbReference type="GO" id="GO:1904294">
    <property type="term" value="P:positive regulation of ERAD pathway"/>
    <property type="evidence" value="ECO:0007669"/>
    <property type="project" value="InterPro"/>
</dbReference>
<dbReference type="AlphaFoldDB" id="A0A7J7JRC9"/>
<evidence type="ECO:0000256" key="5">
    <source>
        <dbReference type="ARBA" id="ARBA00022786"/>
    </source>
</evidence>
<dbReference type="SUPFAM" id="SSF57850">
    <property type="entry name" value="RING/U-box"/>
    <property type="match status" value="1"/>
</dbReference>
<dbReference type="InterPro" id="IPR001841">
    <property type="entry name" value="Znf_RING"/>
</dbReference>
<keyword evidence="6" id="KW-0862">Zinc</keyword>
<keyword evidence="2 11" id="KW-0812">Transmembrane</keyword>
<dbReference type="SMART" id="SM00184">
    <property type="entry name" value="RING"/>
    <property type="match status" value="1"/>
</dbReference>
<evidence type="ECO:0000256" key="9">
    <source>
        <dbReference type="PROSITE-ProRule" id="PRU00175"/>
    </source>
</evidence>
<feature type="transmembrane region" description="Helical" evidence="11">
    <location>
        <begin position="161"/>
        <end position="179"/>
    </location>
</feature>
<dbReference type="Pfam" id="PF13920">
    <property type="entry name" value="zf-C3HC4_3"/>
    <property type="match status" value="1"/>
</dbReference>
<feature type="domain" description="RING-type" evidence="12">
    <location>
        <begin position="328"/>
        <end position="366"/>
    </location>
</feature>
<keyword evidence="3" id="KW-0479">Metal-binding</keyword>
<feature type="transmembrane region" description="Helical" evidence="11">
    <location>
        <begin position="274"/>
        <end position="292"/>
    </location>
</feature>
<proteinExistence type="predicted"/>
<evidence type="ECO:0000256" key="10">
    <source>
        <dbReference type="SAM" id="MobiDB-lite"/>
    </source>
</evidence>
<evidence type="ECO:0000256" key="1">
    <source>
        <dbReference type="ARBA" id="ARBA00004141"/>
    </source>
</evidence>
<evidence type="ECO:0000256" key="3">
    <source>
        <dbReference type="ARBA" id="ARBA00022723"/>
    </source>
</evidence>
<keyword evidence="4 9" id="KW-0863">Zinc-finger</keyword>
<accession>A0A7J7JRC9</accession>
<organism evidence="13 14">
    <name type="scientific">Bugula neritina</name>
    <name type="common">Brown bryozoan</name>
    <name type="synonym">Sertularia neritina</name>
    <dbReference type="NCBI Taxonomy" id="10212"/>
    <lineage>
        <taxon>Eukaryota</taxon>
        <taxon>Metazoa</taxon>
        <taxon>Spiralia</taxon>
        <taxon>Lophotrochozoa</taxon>
        <taxon>Bryozoa</taxon>
        <taxon>Gymnolaemata</taxon>
        <taxon>Cheilostomatida</taxon>
        <taxon>Flustrina</taxon>
        <taxon>Buguloidea</taxon>
        <taxon>Bugulidae</taxon>
        <taxon>Bugula</taxon>
    </lineage>
</organism>
<dbReference type="PANTHER" id="PTHR15860:SF0">
    <property type="entry name" value="LP20373P"/>
    <property type="match status" value="1"/>
</dbReference>
<dbReference type="PANTHER" id="PTHR15860">
    <property type="entry name" value="UNCHARACTERIZED RING FINGER-CONTAINING PROTEIN"/>
    <property type="match status" value="1"/>
</dbReference>
<keyword evidence="8 11" id="KW-0472">Membrane</keyword>
<evidence type="ECO:0000256" key="11">
    <source>
        <dbReference type="SAM" id="Phobius"/>
    </source>
</evidence>
<reference evidence="13" key="1">
    <citation type="submission" date="2020-06" db="EMBL/GenBank/DDBJ databases">
        <title>Draft genome of Bugula neritina, a colonial animal packing powerful symbionts and potential medicines.</title>
        <authorList>
            <person name="Rayko M."/>
        </authorList>
    </citation>
    <scope>NUCLEOTIDE SEQUENCE [LARGE SCALE GENOMIC DNA]</scope>
    <source>
        <strain evidence="13">Kwan_BN1</strain>
    </source>
</reference>
<keyword evidence="7 11" id="KW-1133">Transmembrane helix</keyword>
<feature type="region of interest" description="Disordered" evidence="10">
    <location>
        <begin position="66"/>
        <end position="91"/>
    </location>
</feature>
<feature type="transmembrane region" description="Helical" evidence="11">
    <location>
        <begin position="96"/>
        <end position="117"/>
    </location>
</feature>
<dbReference type="InterPro" id="IPR044235">
    <property type="entry name" value="RNFT1/2"/>
</dbReference>
<evidence type="ECO:0000256" key="6">
    <source>
        <dbReference type="ARBA" id="ARBA00022833"/>
    </source>
</evidence>
<keyword evidence="14" id="KW-1185">Reference proteome</keyword>
<feature type="transmembrane region" description="Helical" evidence="11">
    <location>
        <begin position="123"/>
        <end position="140"/>
    </location>
</feature>